<sequence>MVSRMQKILHLLIDPCQNAFVPGRNIADNILLAQELLAGYNQVKLPARCTIKLDLQKAYDSIEWDFLFEVMKLFHFPSRFILWVEQCVTTACFSLSINGSIYGFFPSSRGLRQGDPISPYLFVLVMEIWHTLLRYRVQHAPYFQYWKCKDLGILNLCFADDVLLFCKANLQSIQVFKDTLAEFADLSGLKINPIKSQVILSRAATQEKQRILDLLGFQEGSLPVKYLGVPLIASRLSIADCRPLMEKIDGRVAGWSQLQLSFAGRTQLIKSVLSMLHTYWASVFVLPKGVIRAIETKLRSFLWQGSTGKGYAKVAWDQLCKPKTEGDLVFGICWIFGMNKDPFCVSYPRGPSITGLPIDSMLNCVIQQGEWNWPSQFDFDINAIIAQLPQITQTETDTILWKNSRGSFNVKSAVSLIQPPAAYKSWHILLQGKFKIARHAFMLWLAILEKSTMDRPWIPSEANGCVLCGGQGMETHNHLSSTVRFQRGA</sequence>
<dbReference type="InterPro" id="IPR000477">
    <property type="entry name" value="RT_dom"/>
</dbReference>
<comment type="caution">
    <text evidence="2">The sequence shown here is derived from an EMBL/GenBank/DDBJ whole genome shotgun (WGS) entry which is preliminary data.</text>
</comment>
<reference evidence="2" key="2">
    <citation type="journal article" date="2024" name="Plant">
        <title>Genomic evolution and insights into agronomic trait innovations of Sesamum species.</title>
        <authorList>
            <person name="Miao H."/>
            <person name="Wang L."/>
            <person name="Qu L."/>
            <person name="Liu H."/>
            <person name="Sun Y."/>
            <person name="Le M."/>
            <person name="Wang Q."/>
            <person name="Wei S."/>
            <person name="Zheng Y."/>
            <person name="Lin W."/>
            <person name="Duan Y."/>
            <person name="Cao H."/>
            <person name="Xiong S."/>
            <person name="Wang X."/>
            <person name="Wei L."/>
            <person name="Li C."/>
            <person name="Ma Q."/>
            <person name="Ju M."/>
            <person name="Zhao R."/>
            <person name="Li G."/>
            <person name="Mu C."/>
            <person name="Tian Q."/>
            <person name="Mei H."/>
            <person name="Zhang T."/>
            <person name="Gao T."/>
            <person name="Zhang H."/>
        </authorList>
    </citation>
    <scope>NUCLEOTIDE SEQUENCE</scope>
    <source>
        <strain evidence="2">G02</strain>
    </source>
</reference>
<reference evidence="2" key="1">
    <citation type="submission" date="2020-06" db="EMBL/GenBank/DDBJ databases">
        <authorList>
            <person name="Li T."/>
            <person name="Hu X."/>
            <person name="Zhang T."/>
            <person name="Song X."/>
            <person name="Zhang H."/>
            <person name="Dai N."/>
            <person name="Sheng W."/>
            <person name="Hou X."/>
            <person name="Wei L."/>
        </authorList>
    </citation>
    <scope>NUCLEOTIDE SEQUENCE</scope>
    <source>
        <strain evidence="2">G02</strain>
        <tissue evidence="2">Leaf</tissue>
    </source>
</reference>
<evidence type="ECO:0000313" key="2">
    <source>
        <dbReference type="EMBL" id="KAL0295411.1"/>
    </source>
</evidence>
<gene>
    <name evidence="2" type="ORF">Sradi_6837500</name>
</gene>
<dbReference type="Pfam" id="PF00078">
    <property type="entry name" value="RVT_1"/>
    <property type="match status" value="1"/>
</dbReference>
<dbReference type="AlphaFoldDB" id="A0AAW2JL97"/>
<proteinExistence type="predicted"/>
<dbReference type="PROSITE" id="PS50878">
    <property type="entry name" value="RT_POL"/>
    <property type="match status" value="1"/>
</dbReference>
<dbReference type="EMBL" id="JACGWJ010000046">
    <property type="protein sequence ID" value="KAL0295411.1"/>
    <property type="molecule type" value="Genomic_DNA"/>
</dbReference>
<dbReference type="PANTHER" id="PTHR33116:SF78">
    <property type="entry name" value="OS12G0587133 PROTEIN"/>
    <property type="match status" value="1"/>
</dbReference>
<name>A0AAW2JL97_SESRA</name>
<accession>A0AAW2JL97</accession>
<organism evidence="2">
    <name type="scientific">Sesamum radiatum</name>
    <name type="common">Black benniseed</name>
    <dbReference type="NCBI Taxonomy" id="300843"/>
    <lineage>
        <taxon>Eukaryota</taxon>
        <taxon>Viridiplantae</taxon>
        <taxon>Streptophyta</taxon>
        <taxon>Embryophyta</taxon>
        <taxon>Tracheophyta</taxon>
        <taxon>Spermatophyta</taxon>
        <taxon>Magnoliopsida</taxon>
        <taxon>eudicotyledons</taxon>
        <taxon>Gunneridae</taxon>
        <taxon>Pentapetalae</taxon>
        <taxon>asterids</taxon>
        <taxon>lamiids</taxon>
        <taxon>Lamiales</taxon>
        <taxon>Pedaliaceae</taxon>
        <taxon>Sesamum</taxon>
    </lineage>
</organism>
<dbReference type="CDD" id="cd01650">
    <property type="entry name" value="RT_nLTR_like"/>
    <property type="match status" value="1"/>
</dbReference>
<dbReference type="InterPro" id="IPR043502">
    <property type="entry name" value="DNA/RNA_pol_sf"/>
</dbReference>
<evidence type="ECO:0000259" key="1">
    <source>
        <dbReference type="PROSITE" id="PS50878"/>
    </source>
</evidence>
<feature type="domain" description="Reverse transcriptase" evidence="1">
    <location>
        <begin position="1"/>
        <end position="231"/>
    </location>
</feature>
<dbReference type="SUPFAM" id="SSF56672">
    <property type="entry name" value="DNA/RNA polymerases"/>
    <property type="match status" value="1"/>
</dbReference>
<protein>
    <recommendedName>
        <fullName evidence="1">Reverse transcriptase domain-containing protein</fullName>
    </recommendedName>
</protein>
<dbReference type="PANTHER" id="PTHR33116">
    <property type="entry name" value="REVERSE TRANSCRIPTASE ZINC-BINDING DOMAIN-CONTAINING PROTEIN-RELATED-RELATED"/>
    <property type="match status" value="1"/>
</dbReference>